<dbReference type="EMBL" id="CP101740">
    <property type="protein sequence ID" value="UUL84208.1"/>
    <property type="molecule type" value="Genomic_DNA"/>
</dbReference>
<reference evidence="4" key="1">
    <citation type="submission" date="2022-07" db="EMBL/GenBank/DDBJ databases">
        <title>Sphingomonas sp. nov., a novel bacterium isolated from the north slope of the Mount Everest.</title>
        <authorList>
            <person name="Cui X."/>
            <person name="Liu Y."/>
        </authorList>
    </citation>
    <scope>NUCLEOTIDE SEQUENCE</scope>
    <source>
        <strain evidence="4">S5-59</strain>
    </source>
</reference>
<dbReference type="InterPro" id="IPR017439">
    <property type="entry name" value="Amidohydrolase"/>
</dbReference>
<accession>A0ABY5LB52</accession>
<dbReference type="InterPro" id="IPR052030">
    <property type="entry name" value="Peptidase_M20/M20A_hydrolases"/>
</dbReference>
<dbReference type="Gene3D" id="3.40.630.10">
    <property type="entry name" value="Zn peptidases"/>
    <property type="match status" value="1"/>
</dbReference>
<protein>
    <submittedName>
        <fullName evidence="4">Amidohydrolase</fullName>
    </submittedName>
</protein>
<dbReference type="Gene3D" id="3.30.70.360">
    <property type="match status" value="1"/>
</dbReference>
<organism evidence="4 5">
    <name type="scientific">Sphingomonas qomolangmaensis</name>
    <dbReference type="NCBI Taxonomy" id="2918765"/>
    <lineage>
        <taxon>Bacteria</taxon>
        <taxon>Pseudomonadati</taxon>
        <taxon>Pseudomonadota</taxon>
        <taxon>Alphaproteobacteria</taxon>
        <taxon>Sphingomonadales</taxon>
        <taxon>Sphingomonadaceae</taxon>
        <taxon>Sphingomonas</taxon>
    </lineage>
</organism>
<evidence type="ECO:0000256" key="2">
    <source>
        <dbReference type="SAM" id="SignalP"/>
    </source>
</evidence>
<gene>
    <name evidence="4" type="ORF">NMP03_06335</name>
</gene>
<evidence type="ECO:0000313" key="5">
    <source>
        <dbReference type="Proteomes" id="UP001058533"/>
    </source>
</evidence>
<sequence length="534" mass="56808">MSPISRLIAAALVPALTVTPIAARAQTAAAPANDALKAEAAAGVEAQAKLVQEMVDSVFSFAEPGFQEFQTMEYLTGILAKNGFTITKGVAGIPTAWTATWGSGGPLIALGSDVDGLLGLSQMPGSPTLKPIVEGAPGHGEGHNSGMPLVIAAAIAAKQVMQKHKIPGRLMLWPGVAEELLATKAYYVREGLFKDVDACIFTHVSSDFGTGWGNMGNNALVSAEYSFKGKTAHSAGQPWEGRSALDAVELMDIAWNMRREHLPVTQRSHYVITEGGGQPNIVPDKATVWYYFRDQDFASVRKMYETGTEISKAAAMGTGTTVEHRLLGYAAPNFGNKPLAEAAWANIKAVGMPSWSADDQAFAKAVQTSNGRTPKPLSTEVLPLSTPDTRERSLGGGSDDIGDIMWTVPTITVRFPSNIPSLIGHNVLSAIAMATPIAHKGAVSGAKAVSMTVIDLMTSPQLVSEAKTFFTDVQLKDQKYDPVVTAADKPAIHLNQAVMERMRPALKPYYYDPKKHKSYLDQLGVSYPGAVGGQ</sequence>
<feature type="region of interest" description="Disordered" evidence="1">
    <location>
        <begin position="365"/>
        <end position="398"/>
    </location>
</feature>
<feature type="signal peptide" evidence="2">
    <location>
        <begin position="1"/>
        <end position="25"/>
    </location>
</feature>
<keyword evidence="5" id="KW-1185">Reference proteome</keyword>
<dbReference type="PANTHER" id="PTHR30575:SF0">
    <property type="entry name" value="XAA-ARG DIPEPTIDASE"/>
    <property type="match status" value="1"/>
</dbReference>
<dbReference type="RefSeq" id="WP_256508040.1">
    <property type="nucleotide sequence ID" value="NZ_CP101740.1"/>
</dbReference>
<dbReference type="PANTHER" id="PTHR30575">
    <property type="entry name" value="PEPTIDASE M20"/>
    <property type="match status" value="1"/>
</dbReference>
<evidence type="ECO:0000256" key="1">
    <source>
        <dbReference type="SAM" id="MobiDB-lite"/>
    </source>
</evidence>
<keyword evidence="2" id="KW-0732">Signal</keyword>
<dbReference type="NCBIfam" id="TIGR01891">
    <property type="entry name" value="amidohydrolases"/>
    <property type="match status" value="1"/>
</dbReference>
<dbReference type="InterPro" id="IPR011650">
    <property type="entry name" value="Peptidase_M20_dimer"/>
</dbReference>
<name>A0ABY5LB52_9SPHN</name>
<dbReference type="InterPro" id="IPR036264">
    <property type="entry name" value="Bact_exopeptidase_dim_dom"/>
</dbReference>
<dbReference type="Proteomes" id="UP001058533">
    <property type="component" value="Chromosome"/>
</dbReference>
<feature type="chain" id="PRO_5046407659" evidence="2">
    <location>
        <begin position="26"/>
        <end position="534"/>
    </location>
</feature>
<dbReference type="SUPFAM" id="SSF55031">
    <property type="entry name" value="Bacterial exopeptidase dimerisation domain"/>
    <property type="match status" value="1"/>
</dbReference>
<evidence type="ECO:0000313" key="4">
    <source>
        <dbReference type="EMBL" id="UUL84208.1"/>
    </source>
</evidence>
<evidence type="ECO:0000259" key="3">
    <source>
        <dbReference type="Pfam" id="PF07687"/>
    </source>
</evidence>
<dbReference type="Pfam" id="PF07687">
    <property type="entry name" value="M20_dimer"/>
    <property type="match status" value="1"/>
</dbReference>
<feature type="domain" description="Peptidase M20 dimerisation" evidence="3">
    <location>
        <begin position="219"/>
        <end position="302"/>
    </location>
</feature>
<dbReference type="SUPFAM" id="SSF53187">
    <property type="entry name" value="Zn-dependent exopeptidases"/>
    <property type="match status" value="1"/>
</dbReference>
<proteinExistence type="predicted"/>